<evidence type="ECO:0000313" key="2">
    <source>
        <dbReference type="Proteomes" id="UP000318509"/>
    </source>
</evidence>
<dbReference type="AlphaFoldDB" id="A0A537KAX2"/>
<reference evidence="1 2" key="1">
    <citation type="journal article" date="2019" name="Nat. Microbiol.">
        <title>Mediterranean grassland soil C-N compound turnover is dependent on rainfall and depth, and is mediated by genomically divergent microorganisms.</title>
        <authorList>
            <person name="Diamond S."/>
            <person name="Andeer P.F."/>
            <person name="Li Z."/>
            <person name="Crits-Christoph A."/>
            <person name="Burstein D."/>
            <person name="Anantharaman K."/>
            <person name="Lane K.R."/>
            <person name="Thomas B.C."/>
            <person name="Pan C."/>
            <person name="Northen T.R."/>
            <person name="Banfield J.F."/>
        </authorList>
    </citation>
    <scope>NUCLEOTIDE SEQUENCE [LARGE SCALE GENOMIC DNA]</scope>
    <source>
        <strain evidence="1">NP_3</strain>
    </source>
</reference>
<organism evidence="1 2">
    <name type="scientific">Candidatus Segetimicrobium genomatis</name>
    <dbReference type="NCBI Taxonomy" id="2569760"/>
    <lineage>
        <taxon>Bacteria</taxon>
        <taxon>Bacillati</taxon>
        <taxon>Candidatus Sysuimicrobiota</taxon>
        <taxon>Candidatus Sysuimicrobiia</taxon>
        <taxon>Candidatus Sysuimicrobiales</taxon>
        <taxon>Candidatus Segetimicrobiaceae</taxon>
        <taxon>Candidatus Segetimicrobium</taxon>
    </lineage>
</organism>
<dbReference type="Proteomes" id="UP000318509">
    <property type="component" value="Unassembled WGS sequence"/>
</dbReference>
<accession>A0A537KAX2</accession>
<sequence length="100" mass="10724">MSLFVVQHRHEANRCPAGDPKMAQMLLKHLSPQSTKSYGLTIRADAVVNNAHTFVMIVEGPDRESVNRFMQPFAQAGTVEILPASTCEAVVTRGGCAAGG</sequence>
<name>A0A537KAX2_9BACT</name>
<evidence type="ECO:0000313" key="1">
    <source>
        <dbReference type="EMBL" id="TMI92918.1"/>
    </source>
</evidence>
<proteinExistence type="predicted"/>
<protein>
    <submittedName>
        <fullName evidence="1">Sulfite oxidase</fullName>
    </submittedName>
</protein>
<gene>
    <name evidence="1" type="ORF">E6H00_01990</name>
</gene>
<dbReference type="EMBL" id="VBAK01000046">
    <property type="protein sequence ID" value="TMI92918.1"/>
    <property type="molecule type" value="Genomic_DNA"/>
</dbReference>
<comment type="caution">
    <text evidence="1">The sequence shown here is derived from an EMBL/GenBank/DDBJ whole genome shotgun (WGS) entry which is preliminary data.</text>
</comment>